<keyword evidence="1" id="KW-0862">Zinc</keyword>
<accession>A0A8K0IZ80</accession>
<protein>
    <recommendedName>
        <fullName evidence="3">CCHC-type domain-containing protein</fullName>
    </recommendedName>
</protein>
<reference evidence="4" key="2">
    <citation type="submission" date="2019-07" db="EMBL/GenBank/DDBJ databases">
        <authorList>
            <person name="Yang Y."/>
            <person name="Bocs S."/>
            <person name="Baudouin L."/>
        </authorList>
    </citation>
    <scope>NUCLEOTIDE SEQUENCE</scope>
    <source>
        <tissue evidence="4">Spear leaf of Hainan Tall coconut</tissue>
    </source>
</reference>
<evidence type="ECO:0000256" key="2">
    <source>
        <dbReference type="SAM" id="MobiDB-lite"/>
    </source>
</evidence>
<dbReference type="PROSITE" id="PS50158">
    <property type="entry name" value="ZF_CCHC"/>
    <property type="match status" value="2"/>
</dbReference>
<dbReference type="InterPro" id="IPR036875">
    <property type="entry name" value="Znf_CCHC_sf"/>
</dbReference>
<sequence>MEQKSCNLSIPLHAEGIIPPQPTGHLAWGHHTSMSDQGPHSRTVEFRKEGRQHLGRRKYQLRHRQTSINLASPAGNSGTRQGRPPFVKPSIPSVKGEWTEVVRKQGTRKNTNGHKALHQGIPQGWWWCPTSEIEVSTLGWRRVLGKSPLAQKSFVDAVKNKASVEGGSRKHIRIHPSTLKHFQRPGDPTLTAAVHDHAQEWQTRRPTSSTLPAVPFKKGVCFKCGGSDHLEANCREPLRCFRCRKFGHSARTCKASRNSTTSSLKAMLNPGSSPSSSNQHRPSSIKAFIPFSTEMACLEQYLDQAAFVEATGRTVKIDDVSNAGRQRRLVFGPLGSLPRLHFSSLVLIGNRF</sequence>
<dbReference type="SUPFAM" id="SSF57756">
    <property type="entry name" value="Retrovirus zinc finger-like domains"/>
    <property type="match status" value="1"/>
</dbReference>
<evidence type="ECO:0000259" key="3">
    <source>
        <dbReference type="PROSITE" id="PS50158"/>
    </source>
</evidence>
<gene>
    <name evidence="4" type="ORF">COCNU_16G007940</name>
</gene>
<comment type="caution">
    <text evidence="4">The sequence shown here is derived from an EMBL/GenBank/DDBJ whole genome shotgun (WGS) entry which is preliminary data.</text>
</comment>
<dbReference type="Gene3D" id="4.10.60.10">
    <property type="entry name" value="Zinc finger, CCHC-type"/>
    <property type="match status" value="1"/>
</dbReference>
<feature type="region of interest" description="Disordered" evidence="2">
    <location>
        <begin position="70"/>
        <end position="92"/>
    </location>
</feature>
<keyword evidence="1" id="KW-0479">Metal-binding</keyword>
<evidence type="ECO:0000313" key="5">
    <source>
        <dbReference type="Proteomes" id="UP000797356"/>
    </source>
</evidence>
<feature type="compositionally biased region" description="Low complexity" evidence="2">
    <location>
        <begin position="270"/>
        <end position="282"/>
    </location>
</feature>
<dbReference type="SMART" id="SM00343">
    <property type="entry name" value="ZnF_C2HC"/>
    <property type="match status" value="2"/>
</dbReference>
<proteinExistence type="predicted"/>
<dbReference type="AlphaFoldDB" id="A0A8K0IZ80"/>
<dbReference type="OrthoDB" id="3863715at2759"/>
<feature type="domain" description="CCHC-type" evidence="3">
    <location>
        <begin position="221"/>
        <end position="236"/>
    </location>
</feature>
<dbReference type="InterPro" id="IPR001878">
    <property type="entry name" value="Znf_CCHC"/>
</dbReference>
<evidence type="ECO:0000256" key="1">
    <source>
        <dbReference type="PROSITE-ProRule" id="PRU00047"/>
    </source>
</evidence>
<feature type="compositionally biased region" description="Polar residues" evidence="2">
    <location>
        <begin position="70"/>
        <end position="80"/>
    </location>
</feature>
<feature type="region of interest" description="Disordered" evidence="2">
    <location>
        <begin position="263"/>
        <end position="282"/>
    </location>
</feature>
<reference evidence="4" key="1">
    <citation type="journal article" date="2017" name="Gigascience">
        <title>The genome draft of coconut (Cocos nucifera).</title>
        <authorList>
            <person name="Xiao Y."/>
            <person name="Xu P."/>
            <person name="Fan H."/>
            <person name="Baudouin L."/>
            <person name="Xia W."/>
            <person name="Bocs S."/>
            <person name="Xu J."/>
            <person name="Li Q."/>
            <person name="Guo A."/>
            <person name="Zhou L."/>
            <person name="Li J."/>
            <person name="Wu Y."/>
            <person name="Ma Z."/>
            <person name="Armero A."/>
            <person name="Issali A.E."/>
            <person name="Liu N."/>
            <person name="Peng M."/>
            <person name="Yang Y."/>
        </authorList>
    </citation>
    <scope>NUCLEOTIDE SEQUENCE</scope>
    <source>
        <tissue evidence="4">Spear leaf of Hainan Tall coconut</tissue>
    </source>
</reference>
<dbReference type="Proteomes" id="UP000797356">
    <property type="component" value="Chromosome 16"/>
</dbReference>
<keyword evidence="1" id="KW-0863">Zinc-finger</keyword>
<dbReference type="GO" id="GO:0003676">
    <property type="term" value="F:nucleic acid binding"/>
    <property type="evidence" value="ECO:0007669"/>
    <property type="project" value="InterPro"/>
</dbReference>
<dbReference type="GO" id="GO:0008270">
    <property type="term" value="F:zinc ion binding"/>
    <property type="evidence" value="ECO:0007669"/>
    <property type="project" value="UniProtKB-KW"/>
</dbReference>
<dbReference type="EMBL" id="CM017887">
    <property type="protein sequence ID" value="KAG1371700.1"/>
    <property type="molecule type" value="Genomic_DNA"/>
</dbReference>
<keyword evidence="5" id="KW-1185">Reference proteome</keyword>
<feature type="domain" description="CCHC-type" evidence="3">
    <location>
        <begin position="239"/>
        <end position="254"/>
    </location>
</feature>
<organism evidence="4 5">
    <name type="scientific">Cocos nucifera</name>
    <name type="common">Coconut palm</name>
    <dbReference type="NCBI Taxonomy" id="13894"/>
    <lineage>
        <taxon>Eukaryota</taxon>
        <taxon>Viridiplantae</taxon>
        <taxon>Streptophyta</taxon>
        <taxon>Embryophyta</taxon>
        <taxon>Tracheophyta</taxon>
        <taxon>Spermatophyta</taxon>
        <taxon>Magnoliopsida</taxon>
        <taxon>Liliopsida</taxon>
        <taxon>Arecaceae</taxon>
        <taxon>Arecoideae</taxon>
        <taxon>Cocoseae</taxon>
        <taxon>Attaleinae</taxon>
        <taxon>Cocos</taxon>
    </lineage>
</organism>
<name>A0A8K0IZ80_COCNU</name>
<evidence type="ECO:0000313" key="4">
    <source>
        <dbReference type="EMBL" id="KAG1371700.1"/>
    </source>
</evidence>